<evidence type="ECO:0000313" key="2">
    <source>
        <dbReference type="EMBL" id="SEN02114.1"/>
    </source>
</evidence>
<dbReference type="AlphaFoldDB" id="A0A1H8D5Q0"/>
<protein>
    <submittedName>
        <fullName evidence="2">Uncharacterized protein</fullName>
    </submittedName>
</protein>
<dbReference type="OrthoDB" id="383462at2157"/>
<dbReference type="Proteomes" id="UP000198775">
    <property type="component" value="Unassembled WGS sequence"/>
</dbReference>
<accession>A0A1H8D5Q0</accession>
<evidence type="ECO:0000313" key="3">
    <source>
        <dbReference type="Proteomes" id="UP000198775"/>
    </source>
</evidence>
<sequence>MSDTADGFGFDAKQLLNEGKTHSLRERMREFVSEHDSDVPLEELREAVSDGKQVSDIVIDDRDERVPVKGPRHS</sequence>
<feature type="region of interest" description="Disordered" evidence="1">
    <location>
        <begin position="52"/>
        <end position="74"/>
    </location>
</feature>
<dbReference type="RefSeq" id="WP_092656656.1">
    <property type="nucleotide sequence ID" value="NZ_FOCX01000001.1"/>
</dbReference>
<name>A0A1H8D5Q0_9EURY</name>
<keyword evidence="3" id="KW-1185">Reference proteome</keyword>
<evidence type="ECO:0000256" key="1">
    <source>
        <dbReference type="SAM" id="MobiDB-lite"/>
    </source>
</evidence>
<gene>
    <name evidence="2" type="ORF">SAMN05216388_1001174</name>
</gene>
<dbReference type="EMBL" id="FOCX01000001">
    <property type="protein sequence ID" value="SEN02114.1"/>
    <property type="molecule type" value="Genomic_DNA"/>
</dbReference>
<reference evidence="3" key="1">
    <citation type="submission" date="2016-10" db="EMBL/GenBank/DDBJ databases">
        <authorList>
            <person name="Varghese N."/>
            <person name="Submissions S."/>
        </authorList>
    </citation>
    <scope>NUCLEOTIDE SEQUENCE [LARGE SCALE GENOMIC DNA]</scope>
    <source>
        <strain evidence="3">IBRC-M 10043</strain>
    </source>
</reference>
<organism evidence="2 3">
    <name type="scientific">Halorientalis persicus</name>
    <dbReference type="NCBI Taxonomy" id="1367881"/>
    <lineage>
        <taxon>Archaea</taxon>
        <taxon>Methanobacteriati</taxon>
        <taxon>Methanobacteriota</taxon>
        <taxon>Stenosarchaea group</taxon>
        <taxon>Halobacteria</taxon>
        <taxon>Halobacteriales</taxon>
        <taxon>Haloarculaceae</taxon>
        <taxon>Halorientalis</taxon>
    </lineage>
</organism>
<proteinExistence type="predicted"/>